<dbReference type="SUPFAM" id="SSF48403">
    <property type="entry name" value="Ankyrin repeat"/>
    <property type="match status" value="3"/>
</dbReference>
<evidence type="ECO:0000256" key="4">
    <source>
        <dbReference type="SAM" id="MobiDB-lite"/>
    </source>
</evidence>
<dbReference type="PANTHER" id="PTHR24198">
    <property type="entry name" value="ANKYRIN REPEAT AND PROTEIN KINASE DOMAIN-CONTAINING PROTEIN"/>
    <property type="match status" value="1"/>
</dbReference>
<accession>A0AAE1JA84</accession>
<dbReference type="SMART" id="SM00248">
    <property type="entry name" value="ANK"/>
    <property type="match status" value="18"/>
</dbReference>
<reference evidence="6" key="1">
    <citation type="submission" date="2023-11" db="EMBL/GenBank/DDBJ databases">
        <title>The genome sequences of three competitors of mushroom-forming fungi.</title>
        <authorList>
            <person name="Beijen E."/>
            <person name="Ohm R.A."/>
        </authorList>
    </citation>
    <scope>NUCLEOTIDE SEQUENCE</scope>
    <source>
        <strain evidence="6">CBS 100526</strain>
    </source>
</reference>
<sequence>MELGEVEHDVSASSDSDTNLDERLINKAIEPPSDGNQNINTPVTYVVHFTVLRPIDDRHKLSEFFPLMDEIERKELVFQSDLSNFLAGDLIEEFVQQEALRLLRDVLAATQLGTQDTRKAIVFVAYDLGALVVKQALSIAAGFRNKYSSIFWNTSTVIFSGCPQRSKDIPRMTSTLWKFLSGVLDDTSHRLLAVELATVENLADITIQTSEAFIGSKIALRACIIHLCAGEDEGGMIHSSMDAFTATMGLLSETAIQEQSKNDLASRFPGLSSTVAHKMQTPPRISQLDPREVATLQPALDAQEHVNWDSSRDSQILYLQGHSRRLIHSVADQVMRNGIAKLRKGEDYSFSSYLYFCFDSRDPQRRSIPDMMNSILVQIISDNQTLTINEEFHFLQNLYLMGCGWTDKSSISLFKAFWASFFNYKVTIILYDFDECDRDSRRKFLECYSTLANKMECPLKLLITSREPNALAVELERWPRLDINAYIPDNSSETQSLAADSIRFCPNDDRRREIQEHLHRLSTMGSTTLDTIMMFLFDHTGWPHNPSGRTLYEFIRLLSLISPYDTPKQALDKILKADKQSDQLRWALSWLLWSYRPLSFKELVTAVEYYNNSNDAGPEPSVQHVSTQTSMEAGRQLRHWLRMLIDLRDGQVAIRADIMSLFIDNTDDESYIWNEVADEAHQKLAEFCFAYLKSDNSVVTLSKIVLQHELTIQEQQQRFKVVTSVLPKDQGLFLYAVQALPYHLSKCSSDYRAQALSFFFHKSTATISTLWAKLYWAMSNPLSRTSIPPESALSVCVGFGFLSCEKLNTETEKMRVQCMCSAIIGGRGSEVLNLFRPRALSVSACMELLLSALQANDQTVALDIVQGVLSHSEWNNVEQSWPRFAIWAAVWLNMVDLTKALLNNGVGVNITSSVEPMIGYYPSILYMASFLNHPAIVETLLARGATSEAPLSTKYGCFQVAAYRGHVDVIQKYLNHDSSYIRDKKPCTALWAASEWGCWYSISALVDAGADVNEVQNDIDPSTPLTTACLMGYPKTIETLLARGADVNATGVSGMNPGLWYPVVNDPDMECVRVMLRYNADPNHPDFKPPLLVQMAYSDHETSRLLSICNALLAGIRPINLNATDDSGQTALITASRYGKLDLVQWLLKSGADIDILDDKEKSALYYSIEGGYVDVVAALLKGRAQIDAAHASGEPPLLFNALSHPKIVRLLLESGADVNLTNNYGNAAINRASTYGRVEVAKILIEKGADINHKDSDGWAPIFDAVSYSPNISLTRLLAENGAQLDGTLYGETLLHLALGQDLEFLKTLLEFRKGIKIDALNSSGITAMHSAVDRSDVQYLNALIRAGADINVRDTKGETPLHRAAKKTKSLDHLRLLLSQPDIDIDNISSTWGSPLCIAARCTNVEGVRALLDVGADLNIAIPNILYSTPLMSVLGTHGRSTRNEEIPKIDAIARMFALNPSNKANIKQRVTGSVFYTALSAACRSASPATLKFLIEEGAEVHTVDPVSGRLPLHFAATNGLDNFQALVLSYRGDLMVSDKEQKNCLHWAAQFGNLRTVQFIISRLKDEKRLERYVNQTDSDGWTPLCWAARPNDRGWANAMCSEKPDFAGVVRTLLLNGAQRDVLCTLGNGTHIEKLTPLDLARRCDAGDNIIRMIQYGVDDRAEDEMQNGTIAEGPPVFGMAFKCNTCDDYGVCTKCLPHVNTLHTKSTQGDDKEHQFEQITEFHAYRDMASGKGGDGDGPGLDEQVTGNNGDEDAGDASPEREEEILDLDDIDI</sequence>
<keyword evidence="2 3" id="KW-0040">ANK repeat</keyword>
<evidence type="ECO:0000256" key="3">
    <source>
        <dbReference type="PROSITE-ProRule" id="PRU00023"/>
    </source>
</evidence>
<dbReference type="Proteomes" id="UP001273209">
    <property type="component" value="Unassembled WGS sequence"/>
</dbReference>
<feature type="region of interest" description="Disordered" evidence="4">
    <location>
        <begin position="1734"/>
        <end position="1779"/>
    </location>
</feature>
<dbReference type="EMBL" id="JAWRVG010000016">
    <property type="protein sequence ID" value="KAK4074700.1"/>
    <property type="molecule type" value="Genomic_DNA"/>
</dbReference>
<dbReference type="Pfam" id="PF12796">
    <property type="entry name" value="Ank_2"/>
    <property type="match status" value="5"/>
</dbReference>
<dbReference type="Pfam" id="PF24883">
    <property type="entry name" value="NPHP3_N"/>
    <property type="match status" value="1"/>
</dbReference>
<evidence type="ECO:0000313" key="7">
    <source>
        <dbReference type="Proteomes" id="UP001273209"/>
    </source>
</evidence>
<proteinExistence type="predicted"/>
<dbReference type="PRINTS" id="PR01415">
    <property type="entry name" value="ANKYRIN"/>
</dbReference>
<keyword evidence="1" id="KW-0677">Repeat</keyword>
<feature type="repeat" description="ANK" evidence="3">
    <location>
        <begin position="1511"/>
        <end position="1543"/>
    </location>
</feature>
<dbReference type="GeneID" id="87919202"/>
<comment type="caution">
    <text evidence="6">The sequence shown here is derived from an EMBL/GenBank/DDBJ whole genome shotgun (WGS) entry which is preliminary data.</text>
</comment>
<evidence type="ECO:0000256" key="2">
    <source>
        <dbReference type="ARBA" id="ARBA00023043"/>
    </source>
</evidence>
<feature type="repeat" description="ANK" evidence="3">
    <location>
        <begin position="1325"/>
        <end position="1357"/>
    </location>
</feature>
<feature type="repeat" description="ANK" evidence="3">
    <location>
        <begin position="1182"/>
        <end position="1224"/>
    </location>
</feature>
<name>A0AAE1JA84_9HYPO</name>
<gene>
    <name evidence="6" type="ORF">Triagg1_4849</name>
</gene>
<dbReference type="InterPro" id="IPR036770">
    <property type="entry name" value="Ankyrin_rpt-contain_sf"/>
</dbReference>
<protein>
    <recommendedName>
        <fullName evidence="5">Nephrocystin 3-like N-terminal domain-containing protein</fullName>
    </recommendedName>
</protein>
<feature type="compositionally biased region" description="Acidic residues" evidence="4">
    <location>
        <begin position="1756"/>
        <end position="1779"/>
    </location>
</feature>
<feature type="domain" description="Nephrocystin 3-like N-terminal" evidence="5">
    <location>
        <begin position="298"/>
        <end position="466"/>
    </location>
</feature>
<feature type="repeat" description="ANK" evidence="3">
    <location>
        <begin position="1020"/>
        <end position="1052"/>
    </location>
</feature>
<evidence type="ECO:0000259" key="5">
    <source>
        <dbReference type="Pfam" id="PF24883"/>
    </source>
</evidence>
<dbReference type="InterPro" id="IPR002110">
    <property type="entry name" value="Ankyrin_rpt"/>
</dbReference>
<feature type="repeat" description="ANK" evidence="3">
    <location>
        <begin position="1127"/>
        <end position="1159"/>
    </location>
</feature>
<dbReference type="InterPro" id="IPR056884">
    <property type="entry name" value="NPHP3-like_N"/>
</dbReference>
<dbReference type="PROSITE" id="PS50088">
    <property type="entry name" value="ANK_REPEAT"/>
    <property type="match status" value="6"/>
</dbReference>
<dbReference type="Gene3D" id="1.25.40.20">
    <property type="entry name" value="Ankyrin repeat-containing domain"/>
    <property type="match status" value="3"/>
</dbReference>
<feature type="repeat" description="ANK" evidence="3">
    <location>
        <begin position="1225"/>
        <end position="1257"/>
    </location>
</feature>
<evidence type="ECO:0000313" key="6">
    <source>
        <dbReference type="EMBL" id="KAK4074700.1"/>
    </source>
</evidence>
<evidence type="ECO:0000256" key="1">
    <source>
        <dbReference type="ARBA" id="ARBA00022737"/>
    </source>
</evidence>
<dbReference type="PROSITE" id="PS50297">
    <property type="entry name" value="ANK_REP_REGION"/>
    <property type="match status" value="4"/>
</dbReference>
<dbReference type="Pfam" id="PF00023">
    <property type="entry name" value="Ank"/>
    <property type="match status" value="1"/>
</dbReference>
<dbReference type="PANTHER" id="PTHR24198:SF165">
    <property type="entry name" value="ANKYRIN REPEAT-CONTAINING PROTEIN-RELATED"/>
    <property type="match status" value="1"/>
</dbReference>
<dbReference type="RefSeq" id="XP_062756030.1">
    <property type="nucleotide sequence ID" value="XM_062899298.1"/>
</dbReference>
<organism evidence="6 7">
    <name type="scientific">Trichoderma aggressivum f. europaeum</name>
    <dbReference type="NCBI Taxonomy" id="173218"/>
    <lineage>
        <taxon>Eukaryota</taxon>
        <taxon>Fungi</taxon>
        <taxon>Dikarya</taxon>
        <taxon>Ascomycota</taxon>
        <taxon>Pezizomycotina</taxon>
        <taxon>Sordariomycetes</taxon>
        <taxon>Hypocreomycetidae</taxon>
        <taxon>Hypocreales</taxon>
        <taxon>Hypocreaceae</taxon>
        <taxon>Trichoderma</taxon>
    </lineage>
</organism>
<keyword evidence="7" id="KW-1185">Reference proteome</keyword>